<gene>
    <name evidence="3" type="ORF">GCM10007940_41300</name>
</gene>
<accession>A0AA37WHL1</accession>
<evidence type="ECO:0000313" key="3">
    <source>
        <dbReference type="EMBL" id="GLR19514.1"/>
    </source>
</evidence>
<keyword evidence="1" id="KW-0732">Signal</keyword>
<reference evidence="3" key="2">
    <citation type="submission" date="2023-01" db="EMBL/GenBank/DDBJ databases">
        <title>Draft genome sequence of Portibacter lacus strain NBRC 108769.</title>
        <authorList>
            <person name="Sun Q."/>
            <person name="Mori K."/>
        </authorList>
    </citation>
    <scope>NUCLEOTIDE SEQUENCE</scope>
    <source>
        <strain evidence="3">NBRC 108769</strain>
    </source>
</reference>
<dbReference type="InterPro" id="IPR026444">
    <property type="entry name" value="Secre_tail"/>
</dbReference>
<comment type="caution">
    <text evidence="3">The sequence shown here is derived from an EMBL/GenBank/DDBJ whole genome shotgun (WGS) entry which is preliminary data.</text>
</comment>
<dbReference type="AlphaFoldDB" id="A0AA37WHL1"/>
<organism evidence="3 4">
    <name type="scientific">Portibacter lacus</name>
    <dbReference type="NCBI Taxonomy" id="1099794"/>
    <lineage>
        <taxon>Bacteria</taxon>
        <taxon>Pseudomonadati</taxon>
        <taxon>Bacteroidota</taxon>
        <taxon>Saprospiria</taxon>
        <taxon>Saprospirales</taxon>
        <taxon>Haliscomenobacteraceae</taxon>
        <taxon>Portibacter</taxon>
    </lineage>
</organism>
<evidence type="ECO:0000313" key="4">
    <source>
        <dbReference type="Proteomes" id="UP001156666"/>
    </source>
</evidence>
<feature type="signal peptide" evidence="1">
    <location>
        <begin position="1"/>
        <end position="20"/>
    </location>
</feature>
<proteinExistence type="predicted"/>
<evidence type="ECO:0000259" key="2">
    <source>
        <dbReference type="Pfam" id="PF18962"/>
    </source>
</evidence>
<dbReference type="EMBL" id="BSOH01000027">
    <property type="protein sequence ID" value="GLR19514.1"/>
    <property type="molecule type" value="Genomic_DNA"/>
</dbReference>
<dbReference type="Proteomes" id="UP001156666">
    <property type="component" value="Unassembled WGS sequence"/>
</dbReference>
<reference evidence="3" key="1">
    <citation type="journal article" date="2014" name="Int. J. Syst. Evol. Microbiol.">
        <title>Complete genome sequence of Corynebacterium casei LMG S-19264T (=DSM 44701T), isolated from a smear-ripened cheese.</title>
        <authorList>
            <consortium name="US DOE Joint Genome Institute (JGI-PGF)"/>
            <person name="Walter F."/>
            <person name="Albersmeier A."/>
            <person name="Kalinowski J."/>
            <person name="Ruckert C."/>
        </authorList>
    </citation>
    <scope>NUCLEOTIDE SEQUENCE</scope>
    <source>
        <strain evidence="3">NBRC 108769</strain>
    </source>
</reference>
<dbReference type="RefSeq" id="WP_235291789.1">
    <property type="nucleotide sequence ID" value="NZ_BSOH01000027.1"/>
</dbReference>
<evidence type="ECO:0000256" key="1">
    <source>
        <dbReference type="SAM" id="SignalP"/>
    </source>
</evidence>
<name>A0AA37WHL1_9BACT</name>
<dbReference type="NCBIfam" id="TIGR04183">
    <property type="entry name" value="Por_Secre_tail"/>
    <property type="match status" value="1"/>
</dbReference>
<keyword evidence="4" id="KW-1185">Reference proteome</keyword>
<protein>
    <recommendedName>
        <fullName evidence="2">Secretion system C-terminal sorting domain-containing protein</fullName>
    </recommendedName>
</protein>
<feature type="domain" description="Secretion system C-terminal sorting" evidence="2">
    <location>
        <begin position="457"/>
        <end position="524"/>
    </location>
</feature>
<sequence length="527" mass="59442">MKLIKLFPIIFLFAFSPLSSQSIFDFGEPLIIEDMISFENSIYSFWIVGTCMEGSLINHLESPSFIAGYGFTLKARLKKNESKWAALSVNRQADDVGPNFVSLSYHNEDKFVEKKTIDGILDFKDFSIFQDSLIAILTEDDKLKFYDFEGGLFSEVVTELSLESIEAHDNHVLGFSKNGFYLIDGNGEKNGSVDLVESIKTYFIDNESIYIGLEDRIEIYDGGLNLSSTIAFEKGGTIEDILVFKNDLFILSVLEEQSSVYKIDENNVEEKVFVEDNAVQDFNRLITNGSSVYIYGHQTTEGEKLTNGIFENISNPSPSEKDVSIDLNEIVQIPDTFEVHEQLDGTLVYEIYYHYELQFGITNLSDKKVDEIFVLSNRMHGFNCAYAQLQIKLKNLNLEPGGQITIDTLYKAYRKYNELCLYAIAVDGEVDADFSNNSTCKLVLSADASSFAQKVKIYPNPTADVLTFDGIPETSKVRVLNISGKVISTEMQRYGSKMDVSSLPAGIYILEIVDQDKKLYIDKFVKL</sequence>
<dbReference type="Pfam" id="PF18962">
    <property type="entry name" value="Por_Secre_tail"/>
    <property type="match status" value="1"/>
</dbReference>
<feature type="chain" id="PRO_5041250347" description="Secretion system C-terminal sorting domain-containing protein" evidence="1">
    <location>
        <begin position="21"/>
        <end position="527"/>
    </location>
</feature>